<dbReference type="EMBL" id="MU004195">
    <property type="protein sequence ID" value="KAF2491525.1"/>
    <property type="molecule type" value="Genomic_DNA"/>
</dbReference>
<evidence type="ECO:0000313" key="2">
    <source>
        <dbReference type="EMBL" id="KAF2491525.1"/>
    </source>
</evidence>
<feature type="region of interest" description="Disordered" evidence="1">
    <location>
        <begin position="150"/>
        <end position="200"/>
    </location>
</feature>
<proteinExistence type="predicted"/>
<feature type="compositionally biased region" description="Basic and acidic residues" evidence="1">
    <location>
        <begin position="570"/>
        <end position="584"/>
    </location>
</feature>
<reference evidence="2" key="1">
    <citation type="journal article" date="2020" name="Stud. Mycol.">
        <title>101 Dothideomycetes genomes: a test case for predicting lifestyles and emergence of pathogens.</title>
        <authorList>
            <person name="Haridas S."/>
            <person name="Albert R."/>
            <person name="Binder M."/>
            <person name="Bloem J."/>
            <person name="Labutti K."/>
            <person name="Salamov A."/>
            <person name="Andreopoulos B."/>
            <person name="Baker S."/>
            <person name="Barry K."/>
            <person name="Bills G."/>
            <person name="Bluhm B."/>
            <person name="Cannon C."/>
            <person name="Castanera R."/>
            <person name="Culley D."/>
            <person name="Daum C."/>
            <person name="Ezra D."/>
            <person name="Gonzalez J."/>
            <person name="Henrissat B."/>
            <person name="Kuo A."/>
            <person name="Liang C."/>
            <person name="Lipzen A."/>
            <person name="Lutzoni F."/>
            <person name="Magnuson J."/>
            <person name="Mondo S."/>
            <person name="Nolan M."/>
            <person name="Ohm R."/>
            <person name="Pangilinan J."/>
            <person name="Park H.-J."/>
            <person name="Ramirez L."/>
            <person name="Alfaro M."/>
            <person name="Sun H."/>
            <person name="Tritt A."/>
            <person name="Yoshinaga Y."/>
            <person name="Zwiers L.-H."/>
            <person name="Turgeon B."/>
            <person name="Goodwin S."/>
            <person name="Spatafora J."/>
            <person name="Crous P."/>
            <person name="Grigoriev I."/>
        </authorList>
    </citation>
    <scope>NUCLEOTIDE SEQUENCE</scope>
    <source>
        <strain evidence="2">CBS 269.34</strain>
    </source>
</reference>
<evidence type="ECO:0000313" key="3">
    <source>
        <dbReference type="Proteomes" id="UP000799750"/>
    </source>
</evidence>
<accession>A0A6A6QGJ1</accession>
<organism evidence="2 3">
    <name type="scientific">Lophium mytilinum</name>
    <dbReference type="NCBI Taxonomy" id="390894"/>
    <lineage>
        <taxon>Eukaryota</taxon>
        <taxon>Fungi</taxon>
        <taxon>Dikarya</taxon>
        <taxon>Ascomycota</taxon>
        <taxon>Pezizomycotina</taxon>
        <taxon>Dothideomycetes</taxon>
        <taxon>Pleosporomycetidae</taxon>
        <taxon>Mytilinidiales</taxon>
        <taxon>Mytilinidiaceae</taxon>
        <taxon>Lophium</taxon>
    </lineage>
</organism>
<gene>
    <name evidence="2" type="ORF">BU16DRAFT_565226</name>
</gene>
<feature type="region of interest" description="Disordered" evidence="1">
    <location>
        <begin position="542"/>
        <end position="584"/>
    </location>
</feature>
<sequence length="584" mass="64791">MTSTYHKPLSLFSFKTHANRQPCVSSLAITGETHEHWNTLAHLRSLAKMDASSESLSFRNLRTGRFQRPPRKIKRLDLGNDKLGIATCGETISMDISPHSKLLAESGQQALGTRPELLSDADSGYAGGDVPKAAESPGVSAMLQTHDPTINMGQNSVVVGSSSAPSPRGEDSEAQPLLNNTTPPDIANDEGSSSPLQTLDMPSLISEPYQDGLRNRLSNQYLPSSINHETNGSSSRRLSLDEVRIANQDQRRKSQTFESGQVTAAILRKQVEVFAATRPTLHQGKGDFQNNHDVQRLRSGPIDDSGLQAATSMSTPAVIGLTSGTTSDAACAIDMNESPNSEDGDRFTNYVEEDSFAWIQLHHHSISRAIVAGDPITTFPMISKHKLALWNMNRTGTHKPGSHLGRILLPAPPPPHEPVYTMRRAPHDAGAEQHEIDEAIQDYIDAMTRKDKLRMIDEINFLLTTLRWSMGLKDLHQTTMQPFTVFALNRRPEFVEVDKWTLLHKWLNRQHETTALQLWEKPDIEEGWNVLVPAGIPSWSGVDAPSSERMSRPYSPHPADERPNTTWSRRPQDGFKSDLKRDNI</sequence>
<dbReference type="OrthoDB" id="10382180at2759"/>
<name>A0A6A6QGJ1_9PEZI</name>
<dbReference type="Proteomes" id="UP000799750">
    <property type="component" value="Unassembled WGS sequence"/>
</dbReference>
<keyword evidence="3" id="KW-1185">Reference proteome</keyword>
<evidence type="ECO:0000256" key="1">
    <source>
        <dbReference type="SAM" id="MobiDB-lite"/>
    </source>
</evidence>
<protein>
    <submittedName>
        <fullName evidence="2">Uncharacterized protein</fullName>
    </submittedName>
</protein>
<dbReference type="AlphaFoldDB" id="A0A6A6QGJ1"/>